<sequence length="603" mass="63914">MISKLFRAIGAHKGKAFFILLLIIGGGYFGYAKFAKKDTPMRYVLAVVEKGTIISSVSGSGQVSTSNQVELKPKASGDLTALNVKNGQEVASGALIAQLDARDALKSVRDAEANLVSAKLSLEKLQQPADALSIIQAENSLAQAKESKQDAEADLVKAHDDAFNNISNAFLDLPEIMQGLDDVLYNDTVGISGQDNILAYADLVKNFDERTTRYREEVATNYTFAYDAYQKNFEDYKASSRNATPEAIEALLNETYLTTKAIAESIKSTNNYIDFVLDILTKYKLKTPTVTATHKTNLESYTGKTNSLLTSLLGIVNTIKTAKDTIVNTDRSIIEKTESLKNLKADPDPLDLASAKLSITQKENALQDVKEKLADYYVRAPFEGVIVGVAVKKGDAVSASTVIATLITKQRVAEISLNEVDAAKITQGQKATLTFDAVEGLSISGSVGDIDTLGTVSQGVVTYTAKIIFDTQDARVKPGMSVSASIITDMKQDVLMVPNAAIKSSGQGSYVEVPGETVTANAMGNTGGIILMNAPKQQAIQIGMANDTSTEVTSGLEEGSIVVSRTISAGSTNTTSGSSSGNSANRSILNVGGGGGSPSGGFR</sequence>
<proteinExistence type="predicted"/>
<feature type="domain" description="YknX-like beta-barrel" evidence="6">
    <location>
        <begin position="415"/>
        <end position="486"/>
    </location>
</feature>
<gene>
    <name evidence="7" type="ORF">A3I42_04715</name>
</gene>
<dbReference type="Gene3D" id="1.10.287.470">
    <property type="entry name" value="Helix hairpin bin"/>
    <property type="match status" value="1"/>
</dbReference>
<feature type="coiled-coil region" evidence="3">
    <location>
        <begin position="134"/>
        <end position="161"/>
    </location>
</feature>
<dbReference type="InterPro" id="IPR058636">
    <property type="entry name" value="Beta-barrel_YknX"/>
</dbReference>
<dbReference type="Gene3D" id="2.40.50.100">
    <property type="match status" value="1"/>
</dbReference>
<evidence type="ECO:0000313" key="8">
    <source>
        <dbReference type="Proteomes" id="UP000178264"/>
    </source>
</evidence>
<accession>A0A1F7VEM7</accession>
<evidence type="ECO:0000259" key="6">
    <source>
        <dbReference type="Pfam" id="PF25990"/>
    </source>
</evidence>
<dbReference type="Pfam" id="PF25917">
    <property type="entry name" value="BSH_RND"/>
    <property type="match status" value="1"/>
</dbReference>
<organism evidence="7 8">
    <name type="scientific">Candidatus Uhrbacteria bacterium RIFCSPLOWO2_02_FULL_49_11</name>
    <dbReference type="NCBI Taxonomy" id="1802409"/>
    <lineage>
        <taxon>Bacteria</taxon>
        <taxon>Candidatus Uhriibacteriota</taxon>
    </lineage>
</organism>
<dbReference type="Proteomes" id="UP000178264">
    <property type="component" value="Unassembled WGS sequence"/>
</dbReference>
<comment type="subcellular location">
    <subcellularLocation>
        <location evidence="1">Cell envelope</location>
    </subcellularLocation>
</comment>
<evidence type="ECO:0000256" key="1">
    <source>
        <dbReference type="ARBA" id="ARBA00004196"/>
    </source>
</evidence>
<dbReference type="GO" id="GO:0030313">
    <property type="term" value="C:cell envelope"/>
    <property type="evidence" value="ECO:0007669"/>
    <property type="project" value="UniProtKB-SubCell"/>
</dbReference>
<dbReference type="InterPro" id="IPR058625">
    <property type="entry name" value="MdtA-like_BSH"/>
</dbReference>
<feature type="domain" description="Multidrug resistance protein MdtA-like barrel-sandwich hybrid" evidence="5">
    <location>
        <begin position="67"/>
        <end position="404"/>
    </location>
</feature>
<dbReference type="PANTHER" id="PTHR32347">
    <property type="entry name" value="EFFLUX SYSTEM COMPONENT YKNX-RELATED"/>
    <property type="match status" value="1"/>
</dbReference>
<evidence type="ECO:0000256" key="2">
    <source>
        <dbReference type="ARBA" id="ARBA00023054"/>
    </source>
</evidence>
<name>A0A1F7VEM7_9BACT</name>
<feature type="region of interest" description="Disordered" evidence="4">
    <location>
        <begin position="567"/>
        <end position="603"/>
    </location>
</feature>
<dbReference type="Gene3D" id="2.40.420.20">
    <property type="match status" value="1"/>
</dbReference>
<dbReference type="Gene3D" id="2.40.30.170">
    <property type="match status" value="1"/>
</dbReference>
<feature type="compositionally biased region" description="Low complexity" evidence="4">
    <location>
        <begin position="568"/>
        <end position="585"/>
    </location>
</feature>
<feature type="coiled-coil region" evidence="3">
    <location>
        <begin position="352"/>
        <end position="379"/>
    </location>
</feature>
<dbReference type="EMBL" id="MGER01000003">
    <property type="protein sequence ID" value="OGL89002.1"/>
    <property type="molecule type" value="Genomic_DNA"/>
</dbReference>
<evidence type="ECO:0000313" key="7">
    <source>
        <dbReference type="EMBL" id="OGL89002.1"/>
    </source>
</evidence>
<dbReference type="AlphaFoldDB" id="A0A1F7VEM7"/>
<evidence type="ECO:0000256" key="3">
    <source>
        <dbReference type="SAM" id="Coils"/>
    </source>
</evidence>
<protein>
    <submittedName>
        <fullName evidence="7">Uncharacterized protein</fullName>
    </submittedName>
</protein>
<feature type="compositionally biased region" description="Gly residues" evidence="4">
    <location>
        <begin position="591"/>
        <end position="603"/>
    </location>
</feature>
<dbReference type="SUPFAM" id="SSF111369">
    <property type="entry name" value="HlyD-like secretion proteins"/>
    <property type="match status" value="2"/>
</dbReference>
<reference evidence="7 8" key="1">
    <citation type="journal article" date="2016" name="Nat. Commun.">
        <title>Thousands of microbial genomes shed light on interconnected biogeochemical processes in an aquifer system.</title>
        <authorList>
            <person name="Anantharaman K."/>
            <person name="Brown C.T."/>
            <person name="Hug L.A."/>
            <person name="Sharon I."/>
            <person name="Castelle C.J."/>
            <person name="Probst A.J."/>
            <person name="Thomas B.C."/>
            <person name="Singh A."/>
            <person name="Wilkins M.J."/>
            <person name="Karaoz U."/>
            <person name="Brodie E.L."/>
            <person name="Williams K.H."/>
            <person name="Hubbard S.S."/>
            <person name="Banfield J.F."/>
        </authorList>
    </citation>
    <scope>NUCLEOTIDE SEQUENCE [LARGE SCALE GENOMIC DNA]</scope>
</reference>
<evidence type="ECO:0000256" key="4">
    <source>
        <dbReference type="SAM" id="MobiDB-lite"/>
    </source>
</evidence>
<dbReference type="Pfam" id="PF25990">
    <property type="entry name" value="Beta-barrel_YknX"/>
    <property type="match status" value="1"/>
</dbReference>
<dbReference type="PANTHER" id="PTHR32347:SF23">
    <property type="entry name" value="BLL5650 PROTEIN"/>
    <property type="match status" value="1"/>
</dbReference>
<keyword evidence="2 3" id="KW-0175">Coiled coil</keyword>
<comment type="caution">
    <text evidence="7">The sequence shown here is derived from an EMBL/GenBank/DDBJ whole genome shotgun (WGS) entry which is preliminary data.</text>
</comment>
<evidence type="ECO:0000259" key="5">
    <source>
        <dbReference type="Pfam" id="PF25917"/>
    </source>
</evidence>
<dbReference type="InterPro" id="IPR050465">
    <property type="entry name" value="UPF0194_transport"/>
</dbReference>